<dbReference type="OrthoDB" id="8906767at2"/>
<dbReference type="RefSeq" id="WP_140844373.1">
    <property type="nucleotide sequence ID" value="NZ_RCZI01000004.1"/>
</dbReference>
<protein>
    <recommendedName>
        <fullName evidence="4">DUF2946 domain-containing protein</fullName>
    </recommendedName>
</protein>
<evidence type="ECO:0000313" key="2">
    <source>
        <dbReference type="EMBL" id="TPG25738.1"/>
    </source>
</evidence>
<dbReference type="Proteomes" id="UP000319212">
    <property type="component" value="Unassembled WGS sequence"/>
</dbReference>
<accession>A0A502DKA4</accession>
<organism evidence="2 3">
    <name type="scientific">Variovorax guangxiensis</name>
    <dbReference type="NCBI Taxonomy" id="1775474"/>
    <lineage>
        <taxon>Bacteria</taxon>
        <taxon>Pseudomonadati</taxon>
        <taxon>Pseudomonadota</taxon>
        <taxon>Betaproteobacteria</taxon>
        <taxon>Burkholderiales</taxon>
        <taxon>Comamonadaceae</taxon>
        <taxon>Variovorax</taxon>
    </lineage>
</organism>
<feature type="chain" id="PRO_5021458197" description="DUF2946 domain-containing protein" evidence="1">
    <location>
        <begin position="28"/>
        <end position="119"/>
    </location>
</feature>
<dbReference type="AlphaFoldDB" id="A0A502DKA4"/>
<name>A0A502DKA4_9BURK</name>
<evidence type="ECO:0000256" key="1">
    <source>
        <dbReference type="SAM" id="SignalP"/>
    </source>
</evidence>
<reference evidence="2 3" key="1">
    <citation type="journal article" date="2019" name="Environ. Microbiol.">
        <title>Species interactions and distinct microbial communities in high Arctic permafrost affected cryosols are associated with the CH4 and CO2 gas fluxes.</title>
        <authorList>
            <person name="Altshuler I."/>
            <person name="Hamel J."/>
            <person name="Turney S."/>
            <person name="Magnuson E."/>
            <person name="Levesque R."/>
            <person name="Greer C."/>
            <person name="Whyte L.G."/>
        </authorList>
    </citation>
    <scope>NUCLEOTIDE SEQUENCE [LARGE SCALE GENOMIC DNA]</scope>
    <source>
        <strain evidence="2 3">S06.C</strain>
    </source>
</reference>
<gene>
    <name evidence="2" type="ORF">EAH82_15010</name>
</gene>
<dbReference type="EMBL" id="RCZI01000004">
    <property type="protein sequence ID" value="TPG25738.1"/>
    <property type="molecule type" value="Genomic_DNA"/>
</dbReference>
<sequence length="119" mass="12131">MSTLRHLAVLHRCVLAWLLLSLGVAVAAPVVHPQAIELVCSSAGAIKVIVHTDDGAQEVGVTHLDCPLCTLGGAPPPTVSFTLPTPLPLSRAVQSIPAARIAAATAAPLPARGPPSFLL</sequence>
<feature type="signal peptide" evidence="1">
    <location>
        <begin position="1"/>
        <end position="27"/>
    </location>
</feature>
<comment type="caution">
    <text evidence="2">The sequence shown here is derived from an EMBL/GenBank/DDBJ whole genome shotgun (WGS) entry which is preliminary data.</text>
</comment>
<evidence type="ECO:0000313" key="3">
    <source>
        <dbReference type="Proteomes" id="UP000319212"/>
    </source>
</evidence>
<keyword evidence="1" id="KW-0732">Signal</keyword>
<proteinExistence type="predicted"/>
<evidence type="ECO:0008006" key="4">
    <source>
        <dbReference type="Google" id="ProtNLM"/>
    </source>
</evidence>